<sequence length="102" mass="10772">MLANTVGQLASILNVLPPSRASSAPTGPMMCLDVPVAPNPLWEPSLLAKTVGQLASILNVLPPSRASSAPTGPVVCLDVPVAPNPLWERACSRRRWVSLHPF</sequence>
<reference evidence="1 2" key="1">
    <citation type="submission" date="2019-09" db="EMBL/GenBank/DDBJ databases">
        <title>Draft genome sequences of 48 bacterial type strains from the CCUG.</title>
        <authorList>
            <person name="Tunovic T."/>
            <person name="Pineiro-Iglesias B."/>
            <person name="Unosson C."/>
            <person name="Inganas E."/>
            <person name="Ohlen M."/>
            <person name="Cardew S."/>
            <person name="Jensie-Markopoulos S."/>
            <person name="Salva-Serra F."/>
            <person name="Jaen-Luchoro D."/>
            <person name="Karlsson R."/>
            <person name="Svensson-Stadler L."/>
            <person name="Chun J."/>
            <person name="Moore E."/>
        </authorList>
    </citation>
    <scope>NUCLEOTIDE SEQUENCE [LARGE SCALE GENOMIC DNA]</scope>
    <source>
        <strain evidence="1 2">CCUG 51524</strain>
    </source>
</reference>
<comment type="caution">
    <text evidence="1">The sequence shown here is derived from an EMBL/GenBank/DDBJ whole genome shotgun (WGS) entry which is preliminary data.</text>
</comment>
<dbReference type="Proteomes" id="UP000423257">
    <property type="component" value="Unassembled WGS sequence"/>
</dbReference>
<protein>
    <submittedName>
        <fullName evidence="1">Uncharacterized protein</fullName>
    </submittedName>
</protein>
<dbReference type="EMBL" id="VZPQ01000848">
    <property type="protein sequence ID" value="KAB0530516.1"/>
    <property type="molecule type" value="Genomic_DNA"/>
</dbReference>
<evidence type="ECO:0000313" key="2">
    <source>
        <dbReference type="Proteomes" id="UP000423257"/>
    </source>
</evidence>
<organism evidence="1 2">
    <name type="scientific">Pseudomonas palleroniana</name>
    <dbReference type="NCBI Taxonomy" id="191390"/>
    <lineage>
        <taxon>Bacteria</taxon>
        <taxon>Pseudomonadati</taxon>
        <taxon>Pseudomonadota</taxon>
        <taxon>Gammaproteobacteria</taxon>
        <taxon>Pseudomonadales</taxon>
        <taxon>Pseudomonadaceae</taxon>
        <taxon>Pseudomonas</taxon>
    </lineage>
</organism>
<gene>
    <name evidence="1" type="ORF">F7R03_32580</name>
</gene>
<dbReference type="AlphaFoldDB" id="A0A6H9RSQ5"/>
<proteinExistence type="predicted"/>
<name>A0A6H9RSQ5_9PSED</name>
<accession>A0A6H9RSQ5</accession>
<evidence type="ECO:0000313" key="1">
    <source>
        <dbReference type="EMBL" id="KAB0530516.1"/>
    </source>
</evidence>